<keyword evidence="3 5" id="KW-1133">Transmembrane helix</keyword>
<dbReference type="RefSeq" id="WP_091635341.1">
    <property type="nucleotide sequence ID" value="NZ_FNYW01000026.1"/>
</dbReference>
<dbReference type="EMBL" id="FNYW01000026">
    <property type="protein sequence ID" value="SEI86072.1"/>
    <property type="molecule type" value="Genomic_DNA"/>
</dbReference>
<dbReference type="OrthoDB" id="2162283at2"/>
<feature type="transmembrane region" description="Helical" evidence="5">
    <location>
        <begin position="149"/>
        <end position="170"/>
    </location>
</feature>
<keyword evidence="2 5" id="KW-0812">Transmembrane</keyword>
<dbReference type="Proteomes" id="UP000198564">
    <property type="component" value="Unassembled WGS sequence"/>
</dbReference>
<evidence type="ECO:0000313" key="7">
    <source>
        <dbReference type="EMBL" id="SEI86072.1"/>
    </source>
</evidence>
<protein>
    <submittedName>
        <fullName evidence="7">ABC-type multidrug transport system, permease component</fullName>
    </submittedName>
</protein>
<evidence type="ECO:0000256" key="5">
    <source>
        <dbReference type="SAM" id="Phobius"/>
    </source>
</evidence>
<feature type="transmembrane region" description="Helical" evidence="5">
    <location>
        <begin position="256"/>
        <end position="274"/>
    </location>
</feature>
<gene>
    <name evidence="7" type="ORF">SAMN04488113_12624</name>
</gene>
<dbReference type="InterPro" id="IPR013525">
    <property type="entry name" value="ABC2_TM"/>
</dbReference>
<evidence type="ECO:0000256" key="4">
    <source>
        <dbReference type="ARBA" id="ARBA00023136"/>
    </source>
</evidence>
<feature type="transmembrane region" description="Helical" evidence="5">
    <location>
        <begin position="221"/>
        <end position="244"/>
    </location>
</feature>
<feature type="transmembrane region" description="Helical" evidence="5">
    <location>
        <begin position="21"/>
        <end position="40"/>
    </location>
</feature>
<name>A0A1H6UE12_9LACT</name>
<accession>A0A1H6UE12</accession>
<sequence length="333" mass="36944">MLKRIWIIFTRDLEVNAKDFISLYILIIPILFGVLINVFSPGINDTTINLALIEGENSEQVSYFEQFADVELFENKQKVEERVGNRDAMIGVLKKGDAYYLLTQGNESEGIVDYAKLLTGLYEQDIDMVDSNSELIEFGKTVPPLKKTLVNTAILFISILGGMLIALNVVEEKVDNTLNAMNVTPTSRLTFILGKSMMGVLLSVFGTLALIAITGFLNVNIFQMLLVVVITSLLSILVGFIEGLTNKDIISAAGSIKLLFLPLIAGVLAIELLGDKWQPFFYWNPFYWAYKGNDLILSESGSWTEILTYSGFVLALCGIVYLILAPKIKKGLE</sequence>
<feature type="transmembrane region" description="Helical" evidence="5">
    <location>
        <begin position="191"/>
        <end position="215"/>
    </location>
</feature>
<evidence type="ECO:0000256" key="1">
    <source>
        <dbReference type="ARBA" id="ARBA00004141"/>
    </source>
</evidence>
<dbReference type="GO" id="GO:0140359">
    <property type="term" value="F:ABC-type transporter activity"/>
    <property type="evidence" value="ECO:0007669"/>
    <property type="project" value="InterPro"/>
</dbReference>
<feature type="transmembrane region" description="Helical" evidence="5">
    <location>
        <begin position="306"/>
        <end position="324"/>
    </location>
</feature>
<proteinExistence type="predicted"/>
<evidence type="ECO:0000256" key="3">
    <source>
        <dbReference type="ARBA" id="ARBA00022989"/>
    </source>
</evidence>
<organism evidence="7 8">
    <name type="scientific">Alkalibacterium gilvum</name>
    <dbReference type="NCBI Taxonomy" id="1130080"/>
    <lineage>
        <taxon>Bacteria</taxon>
        <taxon>Bacillati</taxon>
        <taxon>Bacillota</taxon>
        <taxon>Bacilli</taxon>
        <taxon>Lactobacillales</taxon>
        <taxon>Carnobacteriaceae</taxon>
        <taxon>Alkalibacterium</taxon>
    </lineage>
</organism>
<dbReference type="AlphaFoldDB" id="A0A1H6UE12"/>
<keyword evidence="8" id="KW-1185">Reference proteome</keyword>
<dbReference type="GO" id="GO:0016020">
    <property type="term" value="C:membrane"/>
    <property type="evidence" value="ECO:0007669"/>
    <property type="project" value="UniProtKB-SubCell"/>
</dbReference>
<dbReference type="Pfam" id="PF12698">
    <property type="entry name" value="ABC2_membrane_3"/>
    <property type="match status" value="1"/>
</dbReference>
<evidence type="ECO:0000259" key="6">
    <source>
        <dbReference type="Pfam" id="PF12698"/>
    </source>
</evidence>
<reference evidence="8" key="1">
    <citation type="submission" date="2016-10" db="EMBL/GenBank/DDBJ databases">
        <authorList>
            <person name="Varghese N."/>
            <person name="Submissions S."/>
        </authorList>
    </citation>
    <scope>NUCLEOTIDE SEQUENCE [LARGE SCALE GENOMIC DNA]</scope>
    <source>
        <strain evidence="8">DSM 25751</strain>
    </source>
</reference>
<evidence type="ECO:0000313" key="8">
    <source>
        <dbReference type="Proteomes" id="UP000198564"/>
    </source>
</evidence>
<dbReference type="STRING" id="1130080.SAMN04488113_12624"/>
<evidence type="ECO:0000256" key="2">
    <source>
        <dbReference type="ARBA" id="ARBA00022692"/>
    </source>
</evidence>
<comment type="subcellular location">
    <subcellularLocation>
        <location evidence="1">Membrane</location>
        <topology evidence="1">Multi-pass membrane protein</topology>
    </subcellularLocation>
</comment>
<feature type="domain" description="ABC-2 type transporter transmembrane" evidence="6">
    <location>
        <begin position="23"/>
        <end position="325"/>
    </location>
</feature>
<keyword evidence="4 5" id="KW-0472">Membrane</keyword>